<dbReference type="AlphaFoldDB" id="A0AAD3XU65"/>
<comment type="caution">
    <text evidence="3">The sequence shown here is derived from an EMBL/GenBank/DDBJ whole genome shotgun (WGS) entry which is preliminary data.</text>
</comment>
<keyword evidence="2" id="KW-0472">Membrane</keyword>
<reference evidence="3" key="1">
    <citation type="submission" date="2023-05" db="EMBL/GenBank/DDBJ databases">
        <title>Nepenthes gracilis genome sequencing.</title>
        <authorList>
            <person name="Fukushima K."/>
        </authorList>
    </citation>
    <scope>NUCLEOTIDE SEQUENCE</scope>
    <source>
        <strain evidence="3">SING2019-196</strain>
    </source>
</reference>
<name>A0AAD3XU65_NEPGR</name>
<evidence type="ECO:0000313" key="3">
    <source>
        <dbReference type="EMBL" id="GMH17637.1"/>
    </source>
</evidence>
<keyword evidence="4" id="KW-1185">Reference proteome</keyword>
<feature type="region of interest" description="Disordered" evidence="1">
    <location>
        <begin position="101"/>
        <end position="121"/>
    </location>
</feature>
<feature type="region of interest" description="Disordered" evidence="1">
    <location>
        <begin position="35"/>
        <end position="85"/>
    </location>
</feature>
<keyword evidence="2" id="KW-1133">Transmembrane helix</keyword>
<keyword evidence="2" id="KW-0812">Transmembrane</keyword>
<accession>A0AAD3XU65</accession>
<dbReference type="EMBL" id="BSYO01000018">
    <property type="protein sequence ID" value="GMH17637.1"/>
    <property type="molecule type" value="Genomic_DNA"/>
</dbReference>
<feature type="transmembrane region" description="Helical" evidence="2">
    <location>
        <begin position="12"/>
        <end position="29"/>
    </location>
</feature>
<evidence type="ECO:0000256" key="1">
    <source>
        <dbReference type="SAM" id="MobiDB-lite"/>
    </source>
</evidence>
<organism evidence="3 4">
    <name type="scientific">Nepenthes gracilis</name>
    <name type="common">Slender pitcher plant</name>
    <dbReference type="NCBI Taxonomy" id="150966"/>
    <lineage>
        <taxon>Eukaryota</taxon>
        <taxon>Viridiplantae</taxon>
        <taxon>Streptophyta</taxon>
        <taxon>Embryophyta</taxon>
        <taxon>Tracheophyta</taxon>
        <taxon>Spermatophyta</taxon>
        <taxon>Magnoliopsida</taxon>
        <taxon>eudicotyledons</taxon>
        <taxon>Gunneridae</taxon>
        <taxon>Pentapetalae</taxon>
        <taxon>Caryophyllales</taxon>
        <taxon>Nepenthaceae</taxon>
        <taxon>Nepenthes</taxon>
    </lineage>
</organism>
<gene>
    <name evidence="3" type="ORF">Nepgr_019478</name>
</gene>
<feature type="compositionally biased region" description="Basic and acidic residues" evidence="1">
    <location>
        <begin position="67"/>
        <end position="76"/>
    </location>
</feature>
<evidence type="ECO:0000313" key="4">
    <source>
        <dbReference type="Proteomes" id="UP001279734"/>
    </source>
</evidence>
<protein>
    <submittedName>
        <fullName evidence="3">Uncharacterized protein</fullName>
    </submittedName>
</protein>
<sequence length="121" mass="13785">MMLKERKGINPLLIKFGIALALSFAGFLYSRIRTKRIKPPQSRQSPPPLAPPPPPPPDYNKQFGSRSKAEIKDDSCGQRQQPRRHDLFTVTMAFLVTPSHLSPTAEEKWSAGRMRRKMDDQ</sequence>
<proteinExistence type="predicted"/>
<feature type="compositionally biased region" description="Pro residues" evidence="1">
    <location>
        <begin position="45"/>
        <end position="58"/>
    </location>
</feature>
<dbReference type="Proteomes" id="UP001279734">
    <property type="component" value="Unassembled WGS sequence"/>
</dbReference>
<evidence type="ECO:0000256" key="2">
    <source>
        <dbReference type="SAM" id="Phobius"/>
    </source>
</evidence>